<dbReference type="Gene3D" id="2.40.10.120">
    <property type="match status" value="1"/>
</dbReference>
<keyword evidence="1" id="KW-0645">Protease</keyword>
<feature type="domain" description="PDZ" evidence="3">
    <location>
        <begin position="273"/>
        <end position="337"/>
    </location>
</feature>
<dbReference type="Pfam" id="PF13180">
    <property type="entry name" value="PDZ_2"/>
    <property type="match status" value="1"/>
</dbReference>
<sequence length="382" mass="40659">MRRLWLLFAQTVTVCLGILFIVATLRPDWLRSSPQLATPVSPVPAVDTSRGAEVSYANAVAVATPAVVNVYTSKHINVPVVPLPSDPELKRYFRDMPGFIRRKEATSLGSGVVVRSDGYILTNYHVIEAADAIDVGLSDGRQAPAELVGADPESDLAVLKINLPKLSAIAFNGDHQVRIGDVVLAIGNPFGVGQTTTMGIVSALGRNRLGINIYENFIQTDAAINPGNSGGALIDTTGRLVGINTAIYSETGGSLGIGFAIPAQAAHIIMDQIIETGTVTRGWLGVEPQDITPDLAQAFGLDSEAGVIIASVLRNGPAWRAGLRVGDIVLKINGQEVYDSIGFLNQIAPLAPREEVSLLFMRDGKKREATVEVGSRPRIRKP</sequence>
<dbReference type="Gene3D" id="2.30.42.10">
    <property type="match status" value="1"/>
</dbReference>
<dbReference type="PANTHER" id="PTHR43343:SF3">
    <property type="entry name" value="PROTEASE DO-LIKE 8, CHLOROPLASTIC"/>
    <property type="match status" value="1"/>
</dbReference>
<keyword evidence="2" id="KW-0378">Hydrolase</keyword>
<evidence type="ECO:0000256" key="2">
    <source>
        <dbReference type="ARBA" id="ARBA00022801"/>
    </source>
</evidence>
<dbReference type="PRINTS" id="PR00834">
    <property type="entry name" value="PROTEASES2C"/>
</dbReference>
<reference evidence="4 5" key="1">
    <citation type="submission" date="2017-10" db="EMBL/GenBank/DDBJ databases">
        <title>Two draft genome sequences of Pusillimonas sp. strains isolated from a nitrate- and radionuclide-contaminated groundwater in Russia.</title>
        <authorList>
            <person name="Grouzdev D.S."/>
            <person name="Tourova T.P."/>
            <person name="Goeva M.A."/>
            <person name="Babich T.L."/>
            <person name="Sokolova D.S."/>
            <person name="Abdullin R."/>
            <person name="Poltaraus A.B."/>
            <person name="Toshchakov S.V."/>
            <person name="Nazina T.N."/>
        </authorList>
    </citation>
    <scope>NUCLEOTIDE SEQUENCE [LARGE SCALE GENOMIC DNA]</scope>
    <source>
        <strain evidence="4 5">JR1/69-2-13</strain>
    </source>
</reference>
<dbReference type="SMART" id="SM00228">
    <property type="entry name" value="PDZ"/>
    <property type="match status" value="1"/>
</dbReference>
<evidence type="ECO:0000313" key="5">
    <source>
        <dbReference type="Proteomes" id="UP000234328"/>
    </source>
</evidence>
<comment type="caution">
    <text evidence="4">The sequence shown here is derived from an EMBL/GenBank/DDBJ whole genome shotgun (WGS) entry which is preliminary data.</text>
</comment>
<dbReference type="EMBL" id="PDNV01000001">
    <property type="protein sequence ID" value="PLC55575.1"/>
    <property type="molecule type" value="Genomic_DNA"/>
</dbReference>
<dbReference type="CDD" id="cd10839">
    <property type="entry name" value="cpPDZ1_DegP-like"/>
    <property type="match status" value="1"/>
</dbReference>
<dbReference type="InterPro" id="IPR001478">
    <property type="entry name" value="PDZ"/>
</dbReference>
<dbReference type="InterPro" id="IPR036034">
    <property type="entry name" value="PDZ_sf"/>
</dbReference>
<dbReference type="InterPro" id="IPR051201">
    <property type="entry name" value="Chloro_Bact_Ser_Proteases"/>
</dbReference>
<organism evidence="4 5">
    <name type="scientific">Pollutimonas nitritireducens</name>
    <dbReference type="NCBI Taxonomy" id="2045209"/>
    <lineage>
        <taxon>Bacteria</taxon>
        <taxon>Pseudomonadati</taxon>
        <taxon>Pseudomonadota</taxon>
        <taxon>Betaproteobacteria</taxon>
        <taxon>Burkholderiales</taxon>
        <taxon>Alcaligenaceae</taxon>
        <taxon>Pollutimonas</taxon>
    </lineage>
</organism>
<name>A0A2N4UKR6_9BURK</name>
<evidence type="ECO:0000313" key="4">
    <source>
        <dbReference type="EMBL" id="PLC55575.1"/>
    </source>
</evidence>
<dbReference type="SUPFAM" id="SSF50494">
    <property type="entry name" value="Trypsin-like serine proteases"/>
    <property type="match status" value="1"/>
</dbReference>
<proteinExistence type="predicted"/>
<dbReference type="PANTHER" id="PTHR43343">
    <property type="entry name" value="PEPTIDASE S12"/>
    <property type="match status" value="1"/>
</dbReference>
<dbReference type="Proteomes" id="UP000234328">
    <property type="component" value="Unassembled WGS sequence"/>
</dbReference>
<dbReference type="AlphaFoldDB" id="A0A2N4UKR6"/>
<dbReference type="OrthoDB" id="8520726at2"/>
<evidence type="ECO:0000256" key="1">
    <source>
        <dbReference type="ARBA" id="ARBA00022670"/>
    </source>
</evidence>
<dbReference type="PROSITE" id="PS50106">
    <property type="entry name" value="PDZ"/>
    <property type="match status" value="1"/>
</dbReference>
<dbReference type="InterPro" id="IPR009003">
    <property type="entry name" value="Peptidase_S1_PA"/>
</dbReference>
<dbReference type="GO" id="GO:0006508">
    <property type="term" value="P:proteolysis"/>
    <property type="evidence" value="ECO:0007669"/>
    <property type="project" value="UniProtKB-KW"/>
</dbReference>
<dbReference type="GO" id="GO:0004252">
    <property type="term" value="F:serine-type endopeptidase activity"/>
    <property type="evidence" value="ECO:0007669"/>
    <property type="project" value="InterPro"/>
</dbReference>
<keyword evidence="5" id="KW-1185">Reference proteome</keyword>
<evidence type="ECO:0000259" key="3">
    <source>
        <dbReference type="PROSITE" id="PS50106"/>
    </source>
</evidence>
<dbReference type="RefSeq" id="WP_102068056.1">
    <property type="nucleotide sequence ID" value="NZ_PDNV01000001.1"/>
</dbReference>
<dbReference type="Pfam" id="PF13365">
    <property type="entry name" value="Trypsin_2"/>
    <property type="match status" value="1"/>
</dbReference>
<gene>
    <name evidence="4" type="ORF">CR155_00515</name>
</gene>
<dbReference type="InterPro" id="IPR001940">
    <property type="entry name" value="Peptidase_S1C"/>
</dbReference>
<dbReference type="SUPFAM" id="SSF50156">
    <property type="entry name" value="PDZ domain-like"/>
    <property type="match status" value="1"/>
</dbReference>
<protein>
    <submittedName>
        <fullName evidence="4">2-alkenal reductase</fullName>
    </submittedName>
</protein>
<accession>A0A2N4UKR6</accession>